<dbReference type="Proteomes" id="UP000663868">
    <property type="component" value="Unassembled WGS sequence"/>
</dbReference>
<gene>
    <name evidence="1" type="ORF">KXQ929_LOCUS42356</name>
</gene>
<evidence type="ECO:0000313" key="2">
    <source>
        <dbReference type="Proteomes" id="UP000663868"/>
    </source>
</evidence>
<dbReference type="EMBL" id="CAJOBB010010293">
    <property type="protein sequence ID" value="CAF4242556.1"/>
    <property type="molecule type" value="Genomic_DNA"/>
</dbReference>
<accession>A0A820E8M6</accession>
<evidence type="ECO:0000313" key="1">
    <source>
        <dbReference type="EMBL" id="CAF4242556.1"/>
    </source>
</evidence>
<comment type="caution">
    <text evidence="1">The sequence shown here is derived from an EMBL/GenBank/DDBJ whole genome shotgun (WGS) entry which is preliminary data.</text>
</comment>
<proteinExistence type="predicted"/>
<dbReference type="AlphaFoldDB" id="A0A820E8M6"/>
<reference evidence="1" key="1">
    <citation type="submission" date="2021-02" db="EMBL/GenBank/DDBJ databases">
        <authorList>
            <person name="Nowell W R."/>
        </authorList>
    </citation>
    <scope>NUCLEOTIDE SEQUENCE</scope>
</reference>
<protein>
    <submittedName>
        <fullName evidence="1">Uncharacterized protein</fullName>
    </submittedName>
</protein>
<name>A0A820E8M6_9BILA</name>
<organism evidence="1 2">
    <name type="scientific">Adineta steineri</name>
    <dbReference type="NCBI Taxonomy" id="433720"/>
    <lineage>
        <taxon>Eukaryota</taxon>
        <taxon>Metazoa</taxon>
        <taxon>Spiralia</taxon>
        <taxon>Gnathifera</taxon>
        <taxon>Rotifera</taxon>
        <taxon>Eurotatoria</taxon>
        <taxon>Bdelloidea</taxon>
        <taxon>Adinetida</taxon>
        <taxon>Adinetidae</taxon>
        <taxon>Adineta</taxon>
    </lineage>
</organism>
<feature type="non-terminal residue" evidence="1">
    <location>
        <position position="1"/>
    </location>
</feature>
<sequence>SEPILKSFWGHSTYDPYPLLKN</sequence>